<proteinExistence type="predicted"/>
<evidence type="ECO:0000259" key="1">
    <source>
        <dbReference type="Pfam" id="PF19266"/>
    </source>
</evidence>
<keyword evidence="3" id="KW-1185">Reference proteome</keyword>
<organism evidence="2 3">
    <name type="scientific">Sphingomonas agrestis</name>
    <dbReference type="NCBI Taxonomy" id="3080540"/>
    <lineage>
        <taxon>Bacteria</taxon>
        <taxon>Pseudomonadati</taxon>
        <taxon>Pseudomonadota</taxon>
        <taxon>Alphaproteobacteria</taxon>
        <taxon>Sphingomonadales</taxon>
        <taxon>Sphingomonadaceae</taxon>
        <taxon>Sphingomonas</taxon>
    </lineage>
</organism>
<accession>A0ABU3Y1X3</accession>
<dbReference type="EMBL" id="JAWJEJ010000001">
    <property type="protein sequence ID" value="MDV3455388.1"/>
    <property type="molecule type" value="Genomic_DNA"/>
</dbReference>
<dbReference type="RefSeq" id="WP_317224612.1">
    <property type="nucleotide sequence ID" value="NZ_JAWJEJ010000001.1"/>
</dbReference>
<evidence type="ECO:0000313" key="3">
    <source>
        <dbReference type="Proteomes" id="UP001273531"/>
    </source>
</evidence>
<evidence type="ECO:0000313" key="2">
    <source>
        <dbReference type="EMBL" id="MDV3455388.1"/>
    </source>
</evidence>
<dbReference type="Pfam" id="PF19266">
    <property type="entry name" value="CIS_tube"/>
    <property type="match status" value="1"/>
</dbReference>
<comment type="caution">
    <text evidence="2">The sequence shown here is derived from an EMBL/GenBank/DDBJ whole genome shotgun (WGS) entry which is preliminary data.</text>
</comment>
<gene>
    <name evidence="2" type="ORF">RZN05_00210</name>
</gene>
<name>A0ABU3Y1X3_9SPHN</name>
<feature type="domain" description="Contractile injection system tube protein N-terminal" evidence="1">
    <location>
        <begin position="8"/>
        <end position="173"/>
    </location>
</feature>
<dbReference type="InterPro" id="IPR045361">
    <property type="entry name" value="CIS_tube_prot_N"/>
</dbReference>
<dbReference type="Proteomes" id="UP001273531">
    <property type="component" value="Unassembled WGS sequence"/>
</dbReference>
<protein>
    <recommendedName>
        <fullName evidence="1">Contractile injection system tube protein N-terminal domain-containing protein</fullName>
    </recommendedName>
</protein>
<sequence>MGFPDIFKLEKLKIEAYSNRERTSKIGEFEAMFNPTTLTQSFGVLYEAASDASGASHEARFVRKKPADLNVKLLLDGTGVDTIGLVTLFGSKRTVGERIGDFLRLAYQVNGDTHQPSFLWVKWGEWGTELGQTGYKCRLKTAAVAYQSFNRDGSPLRAELDLALVSDDEHANQLRIAGLASPDVTHSRITRAGDTVASLTREIYGSPQRVAAVARVNDLDQLRVVEPGRELVFPPIIS</sequence>
<reference evidence="2 3" key="1">
    <citation type="submission" date="2023-10" db="EMBL/GenBank/DDBJ databases">
        <title>Sphingomonas sp. HF-S4 16S ribosomal RNA gene Genome sequencing and assembly.</title>
        <authorList>
            <person name="Lee H."/>
        </authorList>
    </citation>
    <scope>NUCLEOTIDE SEQUENCE [LARGE SCALE GENOMIC DNA]</scope>
    <source>
        <strain evidence="2 3">HF-S4</strain>
    </source>
</reference>